<keyword evidence="3" id="KW-1185">Reference proteome</keyword>
<accession>A0ABP0EBR1</accession>
<evidence type="ECO:0000256" key="1">
    <source>
        <dbReference type="SAM" id="MobiDB-lite"/>
    </source>
</evidence>
<feature type="region of interest" description="Disordered" evidence="1">
    <location>
        <begin position="440"/>
        <end position="482"/>
    </location>
</feature>
<dbReference type="Proteomes" id="UP001497600">
    <property type="component" value="Chromosome D"/>
</dbReference>
<feature type="compositionally biased region" description="Polar residues" evidence="1">
    <location>
        <begin position="652"/>
        <end position="666"/>
    </location>
</feature>
<dbReference type="EMBL" id="OZ004256">
    <property type="protein sequence ID" value="CAK7905572.1"/>
    <property type="molecule type" value="Genomic_DNA"/>
</dbReference>
<feature type="region of interest" description="Disordered" evidence="1">
    <location>
        <begin position="392"/>
        <end position="414"/>
    </location>
</feature>
<feature type="compositionally biased region" description="Low complexity" evidence="1">
    <location>
        <begin position="33"/>
        <end position="63"/>
    </location>
</feature>
<feature type="compositionally biased region" description="Polar residues" evidence="1">
    <location>
        <begin position="328"/>
        <end position="344"/>
    </location>
</feature>
<feature type="compositionally biased region" description="Basic and acidic residues" evidence="1">
    <location>
        <begin position="255"/>
        <end position="272"/>
    </location>
</feature>
<feature type="region of interest" description="Disordered" evidence="1">
    <location>
        <begin position="315"/>
        <end position="370"/>
    </location>
</feature>
<gene>
    <name evidence="2" type="ORF">CAAN4_D14708</name>
</gene>
<proteinExistence type="predicted"/>
<feature type="compositionally biased region" description="Acidic residues" evidence="1">
    <location>
        <begin position="273"/>
        <end position="285"/>
    </location>
</feature>
<feature type="region of interest" description="Disordered" evidence="1">
    <location>
        <begin position="209"/>
        <end position="228"/>
    </location>
</feature>
<protein>
    <submittedName>
        <fullName evidence="2">Uncharacterized protein</fullName>
    </submittedName>
</protein>
<feature type="compositionally biased region" description="Polar residues" evidence="1">
    <location>
        <begin position="397"/>
        <end position="414"/>
    </location>
</feature>
<evidence type="ECO:0000313" key="2">
    <source>
        <dbReference type="EMBL" id="CAK7905572.1"/>
    </source>
</evidence>
<feature type="region of interest" description="Disordered" evidence="1">
    <location>
        <begin position="251"/>
        <end position="286"/>
    </location>
</feature>
<evidence type="ECO:0000313" key="3">
    <source>
        <dbReference type="Proteomes" id="UP001497600"/>
    </source>
</evidence>
<feature type="compositionally biased region" description="Polar residues" evidence="1">
    <location>
        <begin position="209"/>
        <end position="220"/>
    </location>
</feature>
<name>A0ABP0EBR1_9ASCO</name>
<reference evidence="2 3" key="1">
    <citation type="submission" date="2024-01" db="EMBL/GenBank/DDBJ databases">
        <authorList>
            <consortium name="Genoscope - CEA"/>
            <person name="William W."/>
        </authorList>
    </citation>
    <scope>NUCLEOTIDE SEQUENCE [LARGE SCALE GENOMIC DNA]</scope>
    <source>
        <strain evidence="2 3">29B2s-10</strain>
    </source>
</reference>
<feature type="region of interest" description="Disordered" evidence="1">
    <location>
        <begin position="24"/>
        <end position="73"/>
    </location>
</feature>
<feature type="region of interest" description="Disordered" evidence="1">
    <location>
        <begin position="643"/>
        <end position="678"/>
    </location>
</feature>
<organism evidence="2 3">
    <name type="scientific">[Candida] anglica</name>
    <dbReference type="NCBI Taxonomy" id="148631"/>
    <lineage>
        <taxon>Eukaryota</taxon>
        <taxon>Fungi</taxon>
        <taxon>Dikarya</taxon>
        <taxon>Ascomycota</taxon>
        <taxon>Saccharomycotina</taxon>
        <taxon>Pichiomycetes</taxon>
        <taxon>Debaryomycetaceae</taxon>
        <taxon>Kurtzmaniella</taxon>
    </lineage>
</organism>
<sequence>MTNFLHSSPSRSTIDPLMYGFVDGEKKKGSDGNIAENNNNSNNSNNNHINNNNPNNTGERTNSNGGGGNSAISSVPPSAQKFYSTGFTGWTPLISKTVFNDQLISCNSPNGKWYQPGTGAGGTEVDYSQGLSLTPFLTHNLQSGGGPSGGYGQYTPFHDKSMHLTDFFMDSPIRHTPLRDLDTITPSKFKIQSTEKNSVRQLIFQDAKNNSTKRSITQVDTPPRQPYKLSNLSVMNKENDGPENKEGIAELQDDVGEKENMNIGKENKKEVGNDEDDEDEDEDDVIPSKYIMQTPSKSVLTDISKNFNMSKASQTPLNKFETPKGNVIPQSSPSTVIMSSTTREGQGRESISTASVVPPSPTPKKEMNSKAPCQQIIDGDGFKPAMGVFSERKSKPKTTTTFKGNIPSNPQVTKSKNKAQMQAGMSKFQIVFTDVHTLMNGKNKKKTNGSGGSGSNSNNGKSKRVVSEPISHSAGMPGLKVPEIKGPELGYTDHNITKDSIISVNNSSMNTSNLNMSTDHSSFDLGGTSSTPNSKFFLDRMFDKPSPQGKVQPPMYYAMQPVYGNMPPPNTRAPPPPQQQQMGVSGAQQPVMMMTMSTPQHQNVVNYTGYGSNNEQSPNSETNADGQYTAFSYHALQAAFPKENPQGIDLVPQSQAHFSRHQQSIANKKDDGSNISPL</sequence>